<keyword evidence="7" id="KW-1185">Reference proteome</keyword>
<dbReference type="SUPFAM" id="SSF53850">
    <property type="entry name" value="Periplasmic binding protein-like II"/>
    <property type="match status" value="1"/>
</dbReference>
<dbReference type="InterPro" id="IPR000847">
    <property type="entry name" value="LysR_HTH_N"/>
</dbReference>
<evidence type="ECO:0000256" key="3">
    <source>
        <dbReference type="ARBA" id="ARBA00023125"/>
    </source>
</evidence>
<comment type="similarity">
    <text evidence="1">Belongs to the LysR transcriptional regulatory family.</text>
</comment>
<name>A0A7K0EJS8_9BACT</name>
<dbReference type="PANTHER" id="PTHR30346:SF0">
    <property type="entry name" value="HCA OPERON TRANSCRIPTIONAL ACTIVATOR HCAR"/>
    <property type="match status" value="1"/>
</dbReference>
<evidence type="ECO:0000256" key="2">
    <source>
        <dbReference type="ARBA" id="ARBA00023015"/>
    </source>
</evidence>
<evidence type="ECO:0000256" key="4">
    <source>
        <dbReference type="ARBA" id="ARBA00023163"/>
    </source>
</evidence>
<dbReference type="Gene3D" id="1.10.10.10">
    <property type="entry name" value="Winged helix-like DNA-binding domain superfamily/Winged helix DNA-binding domain"/>
    <property type="match status" value="1"/>
</dbReference>
<dbReference type="Proteomes" id="UP000441754">
    <property type="component" value="Unassembled WGS sequence"/>
</dbReference>
<comment type="caution">
    <text evidence="6">The sequence shown here is derived from an EMBL/GenBank/DDBJ whole genome shotgun (WGS) entry which is preliminary data.</text>
</comment>
<dbReference type="GO" id="GO:0032993">
    <property type="term" value="C:protein-DNA complex"/>
    <property type="evidence" value="ECO:0007669"/>
    <property type="project" value="TreeGrafter"/>
</dbReference>
<dbReference type="SUPFAM" id="SSF46785">
    <property type="entry name" value="Winged helix' DNA-binding domain"/>
    <property type="match status" value="1"/>
</dbReference>
<dbReference type="RefSeq" id="WP_154175464.1">
    <property type="nucleotide sequence ID" value="NZ_WJXZ01000006.1"/>
</dbReference>
<dbReference type="Gene3D" id="3.40.190.290">
    <property type="match status" value="1"/>
</dbReference>
<dbReference type="AlphaFoldDB" id="A0A7K0EJS8"/>
<dbReference type="EMBL" id="WJXZ01000006">
    <property type="protein sequence ID" value="MRS62089.1"/>
    <property type="molecule type" value="Genomic_DNA"/>
</dbReference>
<keyword evidence="3" id="KW-0238">DNA-binding</keyword>
<feature type="domain" description="HTH lysR-type" evidence="5">
    <location>
        <begin position="1"/>
        <end position="62"/>
    </location>
</feature>
<dbReference type="PROSITE" id="PS50931">
    <property type="entry name" value="HTH_LYSR"/>
    <property type="match status" value="1"/>
</dbReference>
<keyword evidence="4" id="KW-0804">Transcription</keyword>
<gene>
    <name evidence="6" type="ORF">GJJ30_12380</name>
</gene>
<protein>
    <submittedName>
        <fullName evidence="6">LysR family transcriptional regulator</fullName>
    </submittedName>
</protein>
<evidence type="ECO:0000259" key="5">
    <source>
        <dbReference type="PROSITE" id="PS50931"/>
    </source>
</evidence>
<dbReference type="FunFam" id="1.10.10.10:FF:000001">
    <property type="entry name" value="LysR family transcriptional regulator"/>
    <property type="match status" value="1"/>
</dbReference>
<dbReference type="PANTHER" id="PTHR30346">
    <property type="entry name" value="TRANSCRIPTIONAL DUAL REGULATOR HCAR-RELATED"/>
    <property type="match status" value="1"/>
</dbReference>
<dbReference type="Pfam" id="PF00126">
    <property type="entry name" value="HTH_1"/>
    <property type="match status" value="1"/>
</dbReference>
<dbReference type="GO" id="GO:0003677">
    <property type="term" value="F:DNA binding"/>
    <property type="evidence" value="ECO:0007669"/>
    <property type="project" value="UniProtKB-KW"/>
</dbReference>
<dbReference type="InterPro" id="IPR036388">
    <property type="entry name" value="WH-like_DNA-bd_sf"/>
</dbReference>
<reference evidence="6 7" key="1">
    <citation type="journal article" date="2018" name="Antonie Van Leeuwenhoek">
        <title>Larkinella terrae sp. nov., isolated from soil on Jeju Island, South Korea.</title>
        <authorList>
            <person name="Ten L.N."/>
            <person name="Jeon J."/>
            <person name="Park S.J."/>
            <person name="Park S."/>
            <person name="Lee S.Y."/>
            <person name="Kim M.K."/>
            <person name="Jung H.Y."/>
        </authorList>
    </citation>
    <scope>NUCLEOTIDE SEQUENCE [LARGE SCALE GENOMIC DNA]</scope>
    <source>
        <strain evidence="6 7">KCTC 52001</strain>
    </source>
</reference>
<evidence type="ECO:0000256" key="1">
    <source>
        <dbReference type="ARBA" id="ARBA00009437"/>
    </source>
</evidence>
<keyword evidence="2" id="KW-0805">Transcription regulation</keyword>
<evidence type="ECO:0000313" key="6">
    <source>
        <dbReference type="EMBL" id="MRS62089.1"/>
    </source>
</evidence>
<dbReference type="PRINTS" id="PR00039">
    <property type="entry name" value="HTHLYSR"/>
</dbReference>
<dbReference type="GO" id="GO:0003700">
    <property type="term" value="F:DNA-binding transcription factor activity"/>
    <property type="evidence" value="ECO:0007669"/>
    <property type="project" value="InterPro"/>
</dbReference>
<evidence type="ECO:0000313" key="7">
    <source>
        <dbReference type="Proteomes" id="UP000441754"/>
    </source>
</evidence>
<dbReference type="InterPro" id="IPR036390">
    <property type="entry name" value="WH_DNA-bd_sf"/>
</dbReference>
<sequence length="315" mass="35519">MELRQLKYFAGVADELHFGRAARRLFVSQPALSQQIKLLERELGVELFVASKRNRHHKVELTEAGASFLTDAKRILQLSDQAVRNVRQAESNQLVVTLGVFKLILPERIMGMLELFSTHFPSIDVRLVEAPNPIQVQDLVASDQTDLGLCVLPLERDGLTATQYAEADYAILMETGHPLARQKAVRLSELQHEKWIDHGPDTGLYFDQLEEACRQANFHRQRNIAHFVPSFDLLKSMVRLGKGIAFIPATLDLRQEPNLKAMPIVNLDGTPFKQVVIRHVLIHRAEQPKPLVLALSGIVRATSVWALPHSDEKTD</sequence>
<dbReference type="OrthoDB" id="9803735at2"/>
<dbReference type="CDD" id="cd05466">
    <property type="entry name" value="PBP2_LTTR_substrate"/>
    <property type="match status" value="1"/>
</dbReference>
<organism evidence="6 7">
    <name type="scientific">Larkinella terrae</name>
    <dbReference type="NCBI Taxonomy" id="2025311"/>
    <lineage>
        <taxon>Bacteria</taxon>
        <taxon>Pseudomonadati</taxon>
        <taxon>Bacteroidota</taxon>
        <taxon>Cytophagia</taxon>
        <taxon>Cytophagales</taxon>
        <taxon>Spirosomataceae</taxon>
        <taxon>Larkinella</taxon>
    </lineage>
</organism>
<dbReference type="Pfam" id="PF03466">
    <property type="entry name" value="LysR_substrate"/>
    <property type="match status" value="1"/>
</dbReference>
<dbReference type="InterPro" id="IPR005119">
    <property type="entry name" value="LysR_subst-bd"/>
</dbReference>
<accession>A0A7K0EJS8</accession>
<proteinExistence type="inferred from homology"/>